<comment type="caution">
    <text evidence="7">The sequence shown here is derived from an EMBL/GenBank/DDBJ whole genome shotgun (WGS) entry which is preliminary data.</text>
</comment>
<feature type="region of interest" description="Disordered" evidence="6">
    <location>
        <begin position="296"/>
        <end position="319"/>
    </location>
</feature>
<evidence type="ECO:0000256" key="2">
    <source>
        <dbReference type="ARBA" id="ARBA00022723"/>
    </source>
</evidence>
<keyword evidence="5" id="KW-0223">Dioxygenase</keyword>
<keyword evidence="4 5" id="KW-0408">Iron</keyword>
<evidence type="ECO:0000256" key="3">
    <source>
        <dbReference type="ARBA" id="ARBA00023002"/>
    </source>
</evidence>
<evidence type="ECO:0000256" key="6">
    <source>
        <dbReference type="SAM" id="MobiDB-lite"/>
    </source>
</evidence>
<dbReference type="Pfam" id="PF03055">
    <property type="entry name" value="RPE65"/>
    <property type="match status" value="1"/>
</dbReference>
<dbReference type="PANTHER" id="PTHR10543:SF89">
    <property type="entry name" value="CAROTENOID 9,10(9',10')-CLEAVAGE DIOXYGENASE 1"/>
    <property type="match status" value="1"/>
</dbReference>
<proteinExistence type="inferred from homology"/>
<dbReference type="EC" id="1.13.11.-" evidence="5"/>
<evidence type="ECO:0000256" key="4">
    <source>
        <dbReference type="ARBA" id="ARBA00023004"/>
    </source>
</evidence>
<evidence type="ECO:0000256" key="5">
    <source>
        <dbReference type="RuleBase" id="RU364048"/>
    </source>
</evidence>
<dbReference type="RefSeq" id="WP_317772851.1">
    <property type="nucleotide sequence ID" value="NZ_JAWMAJ010000070.1"/>
</dbReference>
<reference evidence="7 8" key="1">
    <citation type="submission" date="2023-10" db="EMBL/GenBank/DDBJ databases">
        <title>Characterization of rhizosphere-enriched actinobacteria from wheat plants lab-grown on chernevaya soil.</title>
        <authorList>
            <person name="Tikhonova E.N."/>
            <person name="Konopkin A."/>
            <person name="Kravchenko I.K."/>
        </authorList>
    </citation>
    <scope>NUCLEOTIDE SEQUENCE [LARGE SCALE GENOMIC DNA]</scope>
    <source>
        <strain evidence="7 8">RR29</strain>
    </source>
</reference>
<sequence>MTNETDTPAPLYLQGRFAPVPEEYTAAELTVRGTLPPDLDGRYLRNGPNPLPGEDRGHWFTGPGMLHGIRLRGGRAEWYRNRWVKTRELEGHPFVREDFSVDLAAVPANTHVIRHADTVLALCEVGLPYWVTPELETVGPYDFGGKLTTAMTAHPKEDPVTGELHLFGTGFAPPYLTYHRVTPEGELLDSRPIDVPGPTMMHDFAITENHIVWMDLPVVFDHTLAGRGGMPYRWAEAYGARIGIMSREHGSTDVQWFDVDPCYVFHVGNAYEDAQGRVVLDAVRYDDAGFRKVWGDIGGPTGQSTPSVPGVPNGQVGVREPGHTQAPSVLYRWTLDPVAGRVTETQLDDREAEFPTHNETLTGRRNRYLYTVNGDGIAKHDLERQTGDVHKTPGSRYSGEAVFVPASDGTDEDAGWLMSLVSDDDGAAGELLVLNAGDLSVQAVVELPYPVPSGFHGSWLPEPAEQG</sequence>
<dbReference type="PANTHER" id="PTHR10543">
    <property type="entry name" value="BETA-CAROTENE DIOXYGENASE"/>
    <property type="match status" value="1"/>
</dbReference>
<comment type="cofactor">
    <cofactor evidence="5">
        <name>Fe(2+)</name>
        <dbReference type="ChEBI" id="CHEBI:29033"/>
    </cofactor>
    <text evidence="5">Binds 1 Fe(2+) ion per subunit.</text>
</comment>
<keyword evidence="8" id="KW-1185">Reference proteome</keyword>
<evidence type="ECO:0000313" key="8">
    <source>
        <dbReference type="Proteomes" id="UP001187346"/>
    </source>
</evidence>
<gene>
    <name evidence="7" type="ORF">R5A26_21900</name>
</gene>
<dbReference type="EMBL" id="JAWMAJ010000070">
    <property type="protein sequence ID" value="MDV7218605.1"/>
    <property type="molecule type" value="Genomic_DNA"/>
</dbReference>
<keyword evidence="2 5" id="KW-0479">Metal-binding</keyword>
<comment type="similarity">
    <text evidence="1 5">Belongs to the carotenoid oxygenase family.</text>
</comment>
<evidence type="ECO:0000256" key="1">
    <source>
        <dbReference type="ARBA" id="ARBA00006787"/>
    </source>
</evidence>
<name>A0ABU4FDD9_9ACTN</name>
<organism evidence="7 8">
    <name type="scientific">Streptomyces prunicolor</name>
    <dbReference type="NCBI Taxonomy" id="67348"/>
    <lineage>
        <taxon>Bacteria</taxon>
        <taxon>Bacillati</taxon>
        <taxon>Actinomycetota</taxon>
        <taxon>Actinomycetes</taxon>
        <taxon>Kitasatosporales</taxon>
        <taxon>Streptomycetaceae</taxon>
        <taxon>Streptomyces</taxon>
    </lineage>
</organism>
<feature type="region of interest" description="Disordered" evidence="6">
    <location>
        <begin position="38"/>
        <end position="57"/>
    </location>
</feature>
<dbReference type="Proteomes" id="UP001187346">
    <property type="component" value="Unassembled WGS sequence"/>
</dbReference>
<keyword evidence="3 5" id="KW-0560">Oxidoreductase</keyword>
<accession>A0ABU4FDD9</accession>
<protein>
    <recommendedName>
        <fullName evidence="5">Dioxygenase</fullName>
        <ecNumber evidence="5">1.13.11.-</ecNumber>
    </recommendedName>
</protein>
<dbReference type="InterPro" id="IPR004294">
    <property type="entry name" value="Carotenoid_Oase"/>
</dbReference>
<evidence type="ECO:0000313" key="7">
    <source>
        <dbReference type="EMBL" id="MDV7218605.1"/>
    </source>
</evidence>